<dbReference type="EMBL" id="FZQP02002137">
    <property type="protein sequence ID" value="VVC94857.1"/>
    <property type="molecule type" value="Genomic_DNA"/>
</dbReference>
<evidence type="ECO:0000313" key="2">
    <source>
        <dbReference type="Proteomes" id="UP000324832"/>
    </source>
</evidence>
<name>A0A5E4Q978_9NEOP</name>
<accession>A0A5E4Q978</accession>
<sequence length="71" mass="8281">MERSDTFLLYLEANKVITSTTHFQLGRPMIQIIDKPTKQFVRVVGGNDNPYMHIYSVLEWATSHGMETKYM</sequence>
<dbReference type="Proteomes" id="UP000324832">
    <property type="component" value="Unassembled WGS sequence"/>
</dbReference>
<proteinExistence type="predicted"/>
<reference evidence="1 2" key="1">
    <citation type="submission" date="2017-07" db="EMBL/GenBank/DDBJ databases">
        <authorList>
            <person name="Talla V."/>
            <person name="Backstrom N."/>
        </authorList>
    </citation>
    <scope>NUCLEOTIDE SEQUENCE [LARGE SCALE GENOMIC DNA]</scope>
</reference>
<evidence type="ECO:0000313" key="1">
    <source>
        <dbReference type="EMBL" id="VVC94857.1"/>
    </source>
</evidence>
<dbReference type="AlphaFoldDB" id="A0A5E4Q978"/>
<keyword evidence="2" id="KW-1185">Reference proteome</keyword>
<protein>
    <submittedName>
        <fullName evidence="1">Uncharacterized protein</fullName>
    </submittedName>
</protein>
<organism evidence="1 2">
    <name type="scientific">Leptidea sinapis</name>
    <dbReference type="NCBI Taxonomy" id="189913"/>
    <lineage>
        <taxon>Eukaryota</taxon>
        <taxon>Metazoa</taxon>
        <taxon>Ecdysozoa</taxon>
        <taxon>Arthropoda</taxon>
        <taxon>Hexapoda</taxon>
        <taxon>Insecta</taxon>
        <taxon>Pterygota</taxon>
        <taxon>Neoptera</taxon>
        <taxon>Endopterygota</taxon>
        <taxon>Lepidoptera</taxon>
        <taxon>Glossata</taxon>
        <taxon>Ditrysia</taxon>
        <taxon>Papilionoidea</taxon>
        <taxon>Pieridae</taxon>
        <taxon>Dismorphiinae</taxon>
        <taxon>Leptidea</taxon>
    </lineage>
</organism>
<gene>
    <name evidence="1" type="ORF">LSINAPIS_LOCUS6709</name>
</gene>